<evidence type="ECO:0000256" key="1">
    <source>
        <dbReference type="SAM" id="MobiDB-lite"/>
    </source>
</evidence>
<dbReference type="RefSeq" id="WP_227018715.1">
    <property type="nucleotide sequence ID" value="NZ_JAGSND010000007.1"/>
</dbReference>
<feature type="domain" description="Ubiquitin-like" evidence="2">
    <location>
        <begin position="26"/>
        <end position="103"/>
    </location>
</feature>
<dbReference type="InterPro" id="IPR000626">
    <property type="entry name" value="Ubiquitin-like_dom"/>
</dbReference>
<gene>
    <name evidence="3" type="ORF">KCX82_11950</name>
</gene>
<accession>A0A8J7W1C5</accession>
<reference evidence="3" key="2">
    <citation type="submission" date="2021-04" db="EMBL/GenBank/DDBJ databases">
        <authorList>
            <person name="Liu J."/>
        </authorList>
    </citation>
    <scope>NUCLEOTIDE SEQUENCE</scope>
    <source>
        <strain evidence="3">BAD-6</strain>
    </source>
</reference>
<feature type="region of interest" description="Disordered" evidence="1">
    <location>
        <begin position="1"/>
        <end position="22"/>
    </location>
</feature>
<sequence>MENSEKMIQNEQNDKDNKDNANNSKIHLIVKYVAGDYRDSFNIHQKIEHVFDKAVQHFQIDRTSTDKYGLFYNGALLENAQTIGHYSLADETKLILSVIQSGDIDG</sequence>
<dbReference type="AlphaFoldDB" id="A0A8J7W1C5"/>
<dbReference type="InterPro" id="IPR029071">
    <property type="entry name" value="Ubiquitin-like_domsf"/>
</dbReference>
<organism evidence="3 4">
    <name type="scientific">Sinanaerobacter chloroacetimidivorans</name>
    <dbReference type="NCBI Taxonomy" id="2818044"/>
    <lineage>
        <taxon>Bacteria</taxon>
        <taxon>Bacillati</taxon>
        <taxon>Bacillota</taxon>
        <taxon>Clostridia</taxon>
        <taxon>Peptostreptococcales</taxon>
        <taxon>Anaerovoracaceae</taxon>
        <taxon>Sinanaerobacter</taxon>
    </lineage>
</organism>
<dbReference type="EMBL" id="JAGSND010000007">
    <property type="protein sequence ID" value="MBR0598594.1"/>
    <property type="molecule type" value="Genomic_DNA"/>
</dbReference>
<evidence type="ECO:0000313" key="4">
    <source>
        <dbReference type="Proteomes" id="UP000675664"/>
    </source>
</evidence>
<protein>
    <recommendedName>
        <fullName evidence="2">Ubiquitin-like domain-containing protein</fullName>
    </recommendedName>
</protein>
<evidence type="ECO:0000259" key="2">
    <source>
        <dbReference type="PROSITE" id="PS50053"/>
    </source>
</evidence>
<dbReference type="Gene3D" id="3.10.20.90">
    <property type="entry name" value="Phosphatidylinositol 3-kinase Catalytic Subunit, Chain A, domain 1"/>
    <property type="match status" value="1"/>
</dbReference>
<proteinExistence type="predicted"/>
<dbReference type="PROSITE" id="PS50053">
    <property type="entry name" value="UBIQUITIN_2"/>
    <property type="match status" value="1"/>
</dbReference>
<comment type="caution">
    <text evidence="3">The sequence shown here is derived from an EMBL/GenBank/DDBJ whole genome shotgun (WGS) entry which is preliminary data.</text>
</comment>
<name>A0A8J7W1C5_9FIRM</name>
<evidence type="ECO:0000313" key="3">
    <source>
        <dbReference type="EMBL" id="MBR0598594.1"/>
    </source>
</evidence>
<dbReference type="SUPFAM" id="SSF54236">
    <property type="entry name" value="Ubiquitin-like"/>
    <property type="match status" value="1"/>
</dbReference>
<keyword evidence="4" id="KW-1185">Reference proteome</keyword>
<reference evidence="3" key="1">
    <citation type="submission" date="2021-04" db="EMBL/GenBank/DDBJ databases">
        <title>Sinoanaerobacter chloroacetimidivorans sp. nov., an obligate anaerobic bacterium isolated from anaerobic sludge.</title>
        <authorList>
            <person name="Bao Y."/>
        </authorList>
    </citation>
    <scope>NUCLEOTIDE SEQUENCE</scope>
    <source>
        <strain evidence="3">BAD-6</strain>
    </source>
</reference>
<dbReference type="Proteomes" id="UP000675664">
    <property type="component" value="Unassembled WGS sequence"/>
</dbReference>
<feature type="compositionally biased region" description="Polar residues" evidence="1">
    <location>
        <begin position="1"/>
        <end position="11"/>
    </location>
</feature>